<keyword evidence="7" id="KW-1185">Reference proteome</keyword>
<dbReference type="PANTHER" id="PTHR43025">
    <property type="entry name" value="MONOGALACTOSYLDIACYLGLYCEROL SYNTHASE"/>
    <property type="match status" value="1"/>
</dbReference>
<dbReference type="eggNOG" id="COG0707">
    <property type="taxonomic scope" value="Bacteria"/>
</dbReference>
<evidence type="ECO:0000256" key="2">
    <source>
        <dbReference type="ARBA" id="ARBA00022676"/>
    </source>
</evidence>
<dbReference type="GO" id="GO:0009247">
    <property type="term" value="P:glycolipid biosynthetic process"/>
    <property type="evidence" value="ECO:0007669"/>
    <property type="project" value="InterPro"/>
</dbReference>
<dbReference type="EMBL" id="CP002987">
    <property type="protein sequence ID" value="AFA48464.1"/>
    <property type="molecule type" value="Genomic_DNA"/>
</dbReference>
<dbReference type="KEGG" id="awo:Awo_c16820"/>
<keyword evidence="2 6" id="KW-0328">Glycosyltransferase</keyword>
<dbReference type="PANTHER" id="PTHR43025:SF3">
    <property type="entry name" value="MONOGALACTOSYLDIACYLGLYCEROL SYNTHASE 1, CHLOROPLASTIC"/>
    <property type="match status" value="1"/>
</dbReference>
<sequence length="378" mass="43308">MLAPKRILILTCSHGSGHTMVAQTLKESFEAQGHHVSIEDLFDKTNPMLNRMIEKSYLLSYSIGSSFYERIYYDVEENAHKKFMYNLWHLTEKTLLKMIDEFKPDCIINTYAYTISSILKQDNYPNIKLFTVVTDFCIPKPWIHQDTDRYYVACENVEDTLISEGIPKEKILKTGIPIRDAFYNKENRLAIINKYQLDPTKTTLIIFAGTYGVLKNINELCQRTDTIDNLQTVVICGKNQNLRNELEAENFINTRIFGFVENIHEFYSIGDLMVTKPGGITLSEVVAKKIPVILYNPTPGQEGENASWFKQQGAAVVANNMSELYLAIDALKDNEIKRFSMKNCLSRIDNGHSTTLITEDVLKQLNSNNTFSYRTNSL</sequence>
<dbReference type="HOGENOM" id="CLU_028367_0_1_9"/>
<dbReference type="RefSeq" id="WP_014356067.1">
    <property type="nucleotide sequence ID" value="NC_016894.1"/>
</dbReference>
<evidence type="ECO:0000256" key="3">
    <source>
        <dbReference type="ARBA" id="ARBA00022679"/>
    </source>
</evidence>
<evidence type="ECO:0000259" key="5">
    <source>
        <dbReference type="Pfam" id="PF06925"/>
    </source>
</evidence>
<dbReference type="InterPro" id="IPR050519">
    <property type="entry name" value="Glycosyltransf_28_UgtP"/>
</dbReference>
<reference evidence="7" key="1">
    <citation type="submission" date="2011-07" db="EMBL/GenBank/DDBJ databases">
        <title>Complete genome sequence of Acetobacterium woodii.</title>
        <authorList>
            <person name="Poehlein A."/>
            <person name="Schmidt S."/>
            <person name="Kaster A.-K."/>
            <person name="Goenrich M."/>
            <person name="Vollmers J."/>
            <person name="Thuermer A."/>
            <person name="Gottschalk G."/>
            <person name="Thauer R.K."/>
            <person name="Daniel R."/>
            <person name="Mueller V."/>
        </authorList>
    </citation>
    <scope>NUCLEOTIDE SEQUENCE [LARGE SCALE GENOMIC DNA]</scope>
    <source>
        <strain evidence="7">ATCC 29683 / DSM 1030 / JCM 2381 / KCTC 1655 / WB1</strain>
    </source>
</reference>
<dbReference type="OrthoDB" id="9815663at2"/>
<dbReference type="Pfam" id="PF00534">
    <property type="entry name" value="Glycos_transf_1"/>
    <property type="match status" value="1"/>
</dbReference>
<dbReference type="AlphaFoldDB" id="H6LHC6"/>
<gene>
    <name evidence="6" type="primary">ugtP</name>
    <name evidence="6" type="ordered locus">Awo_c16820</name>
</gene>
<feature type="domain" description="Diacylglycerol glucosyltransferase N-terminal" evidence="5">
    <location>
        <begin position="18"/>
        <end position="178"/>
    </location>
</feature>
<name>H6LHC6_ACEWD</name>
<accession>H6LHC6</accession>
<dbReference type="Gene3D" id="3.40.50.2000">
    <property type="entry name" value="Glycogen Phosphorylase B"/>
    <property type="match status" value="1"/>
</dbReference>
<evidence type="ECO:0000259" key="4">
    <source>
        <dbReference type="Pfam" id="PF00534"/>
    </source>
</evidence>
<dbReference type="Pfam" id="PF06925">
    <property type="entry name" value="MGDG_synth"/>
    <property type="match status" value="1"/>
</dbReference>
<dbReference type="SUPFAM" id="SSF53756">
    <property type="entry name" value="UDP-Glycosyltransferase/glycogen phosphorylase"/>
    <property type="match status" value="1"/>
</dbReference>
<dbReference type="InterPro" id="IPR001296">
    <property type="entry name" value="Glyco_trans_1"/>
</dbReference>
<dbReference type="EC" id="2.4.1.157" evidence="6"/>
<dbReference type="STRING" id="931626.Awo_c16820"/>
<dbReference type="InterPro" id="IPR009695">
    <property type="entry name" value="Diacylglyc_glucosyltr_N"/>
</dbReference>
<dbReference type="GO" id="GO:0016758">
    <property type="term" value="F:hexosyltransferase activity"/>
    <property type="evidence" value="ECO:0007669"/>
    <property type="project" value="InterPro"/>
</dbReference>
<dbReference type="Proteomes" id="UP000007177">
    <property type="component" value="Chromosome"/>
</dbReference>
<feature type="domain" description="Glycosyl transferase family 1" evidence="4">
    <location>
        <begin position="198"/>
        <end position="342"/>
    </location>
</feature>
<evidence type="ECO:0000313" key="7">
    <source>
        <dbReference type="Proteomes" id="UP000007177"/>
    </source>
</evidence>
<keyword evidence="3 6" id="KW-0808">Transferase</keyword>
<organism evidence="6 7">
    <name type="scientific">Acetobacterium woodii (strain ATCC 29683 / DSM 1030 / JCM 2381 / KCTC 1655 / WB1)</name>
    <dbReference type="NCBI Taxonomy" id="931626"/>
    <lineage>
        <taxon>Bacteria</taxon>
        <taxon>Bacillati</taxon>
        <taxon>Bacillota</taxon>
        <taxon>Clostridia</taxon>
        <taxon>Eubacteriales</taxon>
        <taxon>Eubacteriaceae</taxon>
        <taxon>Acetobacterium</taxon>
    </lineage>
</organism>
<evidence type="ECO:0000313" key="6">
    <source>
        <dbReference type="EMBL" id="AFA48464.1"/>
    </source>
</evidence>
<reference evidence="6 7" key="2">
    <citation type="journal article" date="2012" name="PLoS ONE">
        <title>An ancient pathway combining carbon dioxide fixation with the generation and utilization of a sodium ion gradient for ATP synthesis.</title>
        <authorList>
            <person name="Poehlein A."/>
            <person name="Schmidt S."/>
            <person name="Kaster A.K."/>
            <person name="Goenrich M."/>
            <person name="Vollmers J."/>
            <person name="Thurmer A."/>
            <person name="Bertsch J."/>
            <person name="Schuchmann K."/>
            <person name="Voigt B."/>
            <person name="Hecker M."/>
            <person name="Daniel R."/>
            <person name="Thauer R.K."/>
            <person name="Gottschalk G."/>
            <person name="Muller V."/>
        </authorList>
    </citation>
    <scope>NUCLEOTIDE SEQUENCE [LARGE SCALE GENOMIC DNA]</scope>
    <source>
        <strain evidence="7">ATCC 29683 / DSM 1030 / JCM 2381 / KCTC 1655 / WB1</strain>
    </source>
</reference>
<evidence type="ECO:0000256" key="1">
    <source>
        <dbReference type="ARBA" id="ARBA00006962"/>
    </source>
</evidence>
<comment type="similarity">
    <text evidence="1">Belongs to the glycosyltransferase 28 family.</text>
</comment>
<protein>
    <submittedName>
        <fullName evidence="6">1,2-diacylglycerol 3-glucosyltransferase UgtP</fullName>
        <ecNumber evidence="6">2.4.1.157</ecNumber>
    </submittedName>
</protein>
<proteinExistence type="inferred from homology"/>
<dbReference type="GO" id="GO:0016020">
    <property type="term" value="C:membrane"/>
    <property type="evidence" value="ECO:0007669"/>
    <property type="project" value="GOC"/>
</dbReference>